<organism evidence="1 2">
    <name type="scientific">Ruminococcus flavefaciens</name>
    <dbReference type="NCBI Taxonomy" id="1265"/>
    <lineage>
        <taxon>Bacteria</taxon>
        <taxon>Bacillati</taxon>
        <taxon>Bacillota</taxon>
        <taxon>Clostridia</taxon>
        <taxon>Eubacteriales</taxon>
        <taxon>Oscillospiraceae</taxon>
        <taxon>Ruminococcus</taxon>
    </lineage>
</organism>
<proteinExistence type="predicted"/>
<evidence type="ECO:0000313" key="1">
    <source>
        <dbReference type="EMBL" id="PWJ15218.1"/>
    </source>
</evidence>
<dbReference type="AlphaFoldDB" id="A0A315Y5E8"/>
<reference evidence="1 2" key="1">
    <citation type="submission" date="2018-05" db="EMBL/GenBank/DDBJ databases">
        <title>The Hungate 1000. A catalogue of reference genomes from the rumen microbiome.</title>
        <authorList>
            <person name="Kelly W."/>
        </authorList>
    </citation>
    <scope>NUCLEOTIDE SEQUENCE [LARGE SCALE GENOMIC DNA]</scope>
    <source>
        <strain evidence="1 2">SAb67</strain>
    </source>
</reference>
<accession>A0A315Y5E8</accession>
<protein>
    <submittedName>
        <fullName evidence="1">Uncharacterized protein</fullName>
    </submittedName>
</protein>
<comment type="caution">
    <text evidence="1">The sequence shown here is derived from an EMBL/GenBank/DDBJ whole genome shotgun (WGS) entry which is preliminary data.</text>
</comment>
<dbReference type="EMBL" id="QGDI01000001">
    <property type="protein sequence ID" value="PWJ15218.1"/>
    <property type="molecule type" value="Genomic_DNA"/>
</dbReference>
<gene>
    <name evidence="1" type="ORF">IE37_00112</name>
</gene>
<evidence type="ECO:0000313" key="2">
    <source>
        <dbReference type="Proteomes" id="UP000245720"/>
    </source>
</evidence>
<dbReference type="Proteomes" id="UP000245720">
    <property type="component" value="Unassembled WGS sequence"/>
</dbReference>
<name>A0A315Y5E8_RUMFL</name>
<dbReference type="OrthoDB" id="1822802at2"/>
<dbReference type="RefSeq" id="WP_109725038.1">
    <property type="nucleotide sequence ID" value="NZ_CACVSX010000069.1"/>
</dbReference>
<sequence>MDRKKPKNNKTTRYSNSVIYYKSLSCKASLYEDRLITDYCLKNKLSKSLFLTAAAMYCIKHDINVHEVLDSTATAENFNYRDYMDDEYDL</sequence>